<dbReference type="PANTHER" id="PTHR43595">
    <property type="entry name" value="37S RIBOSOMAL PROTEIN S26, MITOCHONDRIAL"/>
    <property type="match status" value="1"/>
</dbReference>
<dbReference type="GO" id="GO:0046872">
    <property type="term" value="F:metal ion binding"/>
    <property type="evidence" value="ECO:0007669"/>
    <property type="project" value="InterPro"/>
</dbReference>
<dbReference type="FunCoup" id="A0A4S2N770">
    <property type="interactions" value="118"/>
</dbReference>
<keyword evidence="4" id="KW-1185">Reference proteome</keyword>
<dbReference type="EMBL" id="ML220112">
    <property type="protein sequence ID" value="TGZ85151.1"/>
    <property type="molecule type" value="Genomic_DNA"/>
</dbReference>
<proteinExistence type="predicted"/>
<dbReference type="PANTHER" id="PTHR43595:SF2">
    <property type="entry name" value="SMALL RIBOSOMAL SUBUNIT PROTEIN MS42"/>
    <property type="match status" value="1"/>
</dbReference>
<dbReference type="Pfam" id="PF02777">
    <property type="entry name" value="Sod_Fe_C"/>
    <property type="match status" value="2"/>
</dbReference>
<protein>
    <submittedName>
        <fullName evidence="3">Manganese and iron superoxide dismutase</fullName>
    </submittedName>
</protein>
<dbReference type="InterPro" id="IPR036314">
    <property type="entry name" value="SOD_C_sf"/>
</dbReference>
<dbReference type="InParanoid" id="A0A4S2N770"/>
<dbReference type="Gene3D" id="3.55.40.20">
    <property type="entry name" value="Iron/manganese superoxide dismutase, C-terminal domain"/>
    <property type="match status" value="1"/>
</dbReference>
<accession>A0A4S2N770</accession>
<dbReference type="GO" id="GO:0004784">
    <property type="term" value="F:superoxide dismutase activity"/>
    <property type="evidence" value="ECO:0007669"/>
    <property type="project" value="InterPro"/>
</dbReference>
<feature type="domain" description="Manganese/iron superoxide dismutase C-terminal" evidence="2">
    <location>
        <begin position="182"/>
        <end position="239"/>
    </location>
</feature>
<dbReference type="InterPro" id="IPR036324">
    <property type="entry name" value="Mn/Fe_SOD_N_sf"/>
</dbReference>
<evidence type="ECO:0000259" key="2">
    <source>
        <dbReference type="Pfam" id="PF02777"/>
    </source>
</evidence>
<evidence type="ECO:0000313" key="3">
    <source>
        <dbReference type="EMBL" id="TGZ85151.1"/>
    </source>
</evidence>
<dbReference type="AlphaFoldDB" id="A0A4S2N770"/>
<dbReference type="GO" id="GO:0005737">
    <property type="term" value="C:cytoplasm"/>
    <property type="evidence" value="ECO:0007669"/>
    <property type="project" value="TreeGrafter"/>
</dbReference>
<reference evidence="3 4" key="1">
    <citation type="submission" date="2019-04" db="EMBL/GenBank/DDBJ databases">
        <title>Comparative genomics and transcriptomics to analyze fruiting body development in filamentous ascomycetes.</title>
        <authorList>
            <consortium name="DOE Joint Genome Institute"/>
            <person name="Lutkenhaus R."/>
            <person name="Traeger S."/>
            <person name="Breuer J."/>
            <person name="Kuo A."/>
            <person name="Lipzen A."/>
            <person name="Pangilinan J."/>
            <person name="Dilworth D."/>
            <person name="Sandor L."/>
            <person name="Poggeler S."/>
            <person name="Barry K."/>
            <person name="Grigoriev I.V."/>
            <person name="Nowrousian M."/>
        </authorList>
    </citation>
    <scope>NUCLEOTIDE SEQUENCE [LARGE SCALE GENOMIC DNA]</scope>
    <source>
        <strain evidence="3 4">CBS 389.68</strain>
    </source>
</reference>
<dbReference type="SUPFAM" id="SSF46609">
    <property type="entry name" value="Fe,Mn superoxide dismutase (SOD), N-terminal domain"/>
    <property type="match status" value="1"/>
</dbReference>
<dbReference type="STRING" id="341454.A0A4S2N770"/>
<feature type="domain" description="Manganese/iron superoxide dismutase C-terminal" evidence="2">
    <location>
        <begin position="104"/>
        <end position="159"/>
    </location>
</feature>
<comment type="function">
    <text evidence="1">Component of the mitochondrial ribosome (mitoribosome), a dedicated translation machinery responsible for the synthesis of mitochondrial genome-encoded proteins, including at least some of the essential transmembrane subunits of the mitochondrial respiratory chain. The mitoribosomes are attached to the mitochondrial inner membrane and translation products are cotranslationally integrated into the membrane.</text>
</comment>
<sequence length="252" mass="28370">MSVPSLFARGARRSFPVVSNGIAGVFSQKAFDTNWTKYQSHLINNLNRLTAGQADLENLSPLDLAVLTARQSDQAAIFNYASQAYNNHFFFEGLTTSQTQIHEALHWYISHSFASPEALKTEFLATANAMFGNGWVWLILDSKRYIRILCTYNAGTPFGSGHRRQDIDMNTKERLGTSVDELTAATQEATKGPMNHWAIPLLNIKVWEHAWVEDYGVTGKREYLENVWSAINWDVVNSRAPALRSQTTRPTV</sequence>
<dbReference type="Proteomes" id="UP000298138">
    <property type="component" value="Unassembled WGS sequence"/>
</dbReference>
<organism evidence="3 4">
    <name type="scientific">Ascodesmis nigricans</name>
    <dbReference type="NCBI Taxonomy" id="341454"/>
    <lineage>
        <taxon>Eukaryota</taxon>
        <taxon>Fungi</taxon>
        <taxon>Dikarya</taxon>
        <taxon>Ascomycota</taxon>
        <taxon>Pezizomycotina</taxon>
        <taxon>Pezizomycetes</taxon>
        <taxon>Pezizales</taxon>
        <taxon>Ascodesmidaceae</taxon>
        <taxon>Ascodesmis</taxon>
    </lineage>
</organism>
<evidence type="ECO:0000313" key="4">
    <source>
        <dbReference type="Proteomes" id="UP000298138"/>
    </source>
</evidence>
<dbReference type="SUPFAM" id="SSF54719">
    <property type="entry name" value="Fe,Mn superoxide dismutase (SOD), C-terminal domain"/>
    <property type="match status" value="1"/>
</dbReference>
<dbReference type="InterPro" id="IPR019832">
    <property type="entry name" value="Mn/Fe_SOD_C"/>
</dbReference>
<gene>
    <name evidence="3" type="ORF">EX30DRAFT_353248</name>
</gene>
<dbReference type="OrthoDB" id="275227at2759"/>
<evidence type="ECO:0000256" key="1">
    <source>
        <dbReference type="ARBA" id="ARBA00037226"/>
    </source>
</evidence>
<name>A0A4S2N770_9PEZI</name>